<evidence type="ECO:0000313" key="11">
    <source>
        <dbReference type="Proteomes" id="UP001652680"/>
    </source>
</evidence>
<dbReference type="EnsemblMetazoa" id="XM_017126168.1">
    <property type="protein sequence ID" value="XP_016981657.1"/>
    <property type="gene ID" value="LOC108046474"/>
</dbReference>
<name>A0A6P4EU45_DRORH</name>
<keyword evidence="4" id="KW-0732">Signal</keyword>
<reference evidence="10" key="3">
    <citation type="submission" date="2025-05" db="UniProtKB">
        <authorList>
            <consortium name="EnsemblMetazoa"/>
        </authorList>
    </citation>
    <scope>IDENTIFICATION</scope>
</reference>
<dbReference type="PROSITE" id="PS50240">
    <property type="entry name" value="TRYPSIN_DOM"/>
    <property type="match status" value="1"/>
</dbReference>
<keyword evidence="6" id="KW-0720">Serine protease</keyword>
<dbReference type="InterPro" id="IPR001314">
    <property type="entry name" value="Peptidase_S1A"/>
</dbReference>
<dbReference type="Gene3D" id="2.40.10.10">
    <property type="entry name" value="Trypsin-like serine proteases"/>
    <property type="match status" value="2"/>
</dbReference>
<dbReference type="GeneID" id="108046474"/>
<evidence type="ECO:0000256" key="2">
    <source>
        <dbReference type="ARBA" id="ARBA00022525"/>
    </source>
</evidence>
<dbReference type="GO" id="GO:0006508">
    <property type="term" value="P:proteolysis"/>
    <property type="evidence" value="ECO:0007669"/>
    <property type="project" value="UniProtKB-KW"/>
</dbReference>
<dbReference type="GO" id="GO:0005576">
    <property type="term" value="C:extracellular region"/>
    <property type="evidence" value="ECO:0007669"/>
    <property type="project" value="UniProtKB-SubCell"/>
</dbReference>
<dbReference type="RefSeq" id="XP_016981657.1">
    <property type="nucleotide sequence ID" value="XM_017126168.1"/>
</dbReference>
<evidence type="ECO:0000256" key="7">
    <source>
        <dbReference type="ARBA" id="ARBA00023145"/>
    </source>
</evidence>
<gene>
    <name evidence="12" type="primary">LOC108046474</name>
    <name evidence="10" type="synonym">108046474</name>
</gene>
<sequence>MFVINFLNSYFMCTKRPSHPHPFAPLSQQRSALSSRRLDGIERQLKRSGQFLDPLCGTRAQSNTGTRVINGQITQNNSSPWMVFLKATDDTFVCGGTLITNRLVLTAAHCFTPPKTLFARLGEFKRSFKGGYKPEVRVDAGFRHRLYNKKTHVNDIAILRLAKAVTYRENIRPICIVWDPKWRGYIDSIQMLTGTGWGNTETGLDSDELRTLDIQRRSPHVCNQHTGNNIVSNQFCAGNWNSNLCNGDSGGPLGAMITYQNKQRFIQIGIASFTNQRCQIAAVYTDVLGHIDFILRVWRQYGNGQKAPTPTTTTTSTTTTTTIRPAIRLPTRPPIENDYDDDSFDLTGPEYSNEYIPARYPFQFEVEFPVQYPVSYPVQFYWFG</sequence>
<dbReference type="Pfam" id="PF00089">
    <property type="entry name" value="Trypsin"/>
    <property type="match status" value="1"/>
</dbReference>
<dbReference type="AlphaFoldDB" id="A0A6P4EU45"/>
<keyword evidence="11" id="KW-1185">Reference proteome</keyword>
<accession>A0A6P4EU45</accession>
<keyword evidence="2" id="KW-0964">Secreted</keyword>
<reference evidence="11" key="1">
    <citation type="journal article" date="2021" name="Elife">
        <title>Highly contiguous assemblies of 101 drosophilid genomes.</title>
        <authorList>
            <person name="Kim B.Y."/>
            <person name="Wang J.R."/>
            <person name="Miller D.E."/>
            <person name="Barmina O."/>
            <person name="Delaney E."/>
            <person name="Thompson A."/>
            <person name="Comeault A.A."/>
            <person name="Peede D."/>
            <person name="D'Agostino E.R."/>
            <person name="Pelaez J."/>
            <person name="Aguilar J.M."/>
            <person name="Haji D."/>
            <person name="Matsunaga T."/>
            <person name="Armstrong E.E."/>
            <person name="Zych M."/>
            <person name="Ogawa Y."/>
            <person name="Stamenkovic-Radak M."/>
            <person name="Jelic M."/>
            <person name="Veselinovic M.S."/>
            <person name="Tanaskovic M."/>
            <person name="Eric P."/>
            <person name="Gao J.J."/>
            <person name="Katoh T.K."/>
            <person name="Toda M.J."/>
            <person name="Watabe H."/>
            <person name="Watada M."/>
            <person name="Davis J.S."/>
            <person name="Moyle L.C."/>
            <person name="Manoli G."/>
            <person name="Bertolini E."/>
            <person name="Kostal V."/>
            <person name="Hawley R.S."/>
            <person name="Takahashi A."/>
            <person name="Jones C.D."/>
            <person name="Price D.K."/>
            <person name="Whiteman N."/>
            <person name="Kopp A."/>
            <person name="Matute D.R."/>
            <person name="Petrov D.A."/>
        </authorList>
    </citation>
    <scope>NUCLEOTIDE SEQUENCE [LARGE SCALE GENOMIC DNA]</scope>
</reference>
<protein>
    <submittedName>
        <fullName evidence="12">Chymotrypsin-like protease CTRL-1 isoform X1</fullName>
    </submittedName>
</protein>
<feature type="domain" description="Peptidase S1" evidence="9">
    <location>
        <begin position="68"/>
        <end position="299"/>
    </location>
</feature>
<evidence type="ECO:0000259" key="9">
    <source>
        <dbReference type="PROSITE" id="PS50240"/>
    </source>
</evidence>
<dbReference type="SUPFAM" id="SSF50494">
    <property type="entry name" value="Trypsin-like serine proteases"/>
    <property type="match status" value="1"/>
</dbReference>
<dbReference type="InterPro" id="IPR009003">
    <property type="entry name" value="Peptidase_S1_PA"/>
</dbReference>
<dbReference type="GO" id="GO:0004252">
    <property type="term" value="F:serine-type endopeptidase activity"/>
    <property type="evidence" value="ECO:0007669"/>
    <property type="project" value="InterPro"/>
</dbReference>
<evidence type="ECO:0000256" key="1">
    <source>
        <dbReference type="ARBA" id="ARBA00004613"/>
    </source>
</evidence>
<evidence type="ECO:0000256" key="5">
    <source>
        <dbReference type="ARBA" id="ARBA00022801"/>
    </source>
</evidence>
<comment type="subcellular location">
    <subcellularLocation>
        <location evidence="1">Secreted</location>
    </subcellularLocation>
</comment>
<dbReference type="PANTHER" id="PTHR24252:SF7">
    <property type="entry name" value="HYALIN"/>
    <property type="match status" value="1"/>
</dbReference>
<organism evidence="12">
    <name type="scientific">Drosophila rhopaloa</name>
    <name type="common">Fruit fly</name>
    <dbReference type="NCBI Taxonomy" id="1041015"/>
    <lineage>
        <taxon>Eukaryota</taxon>
        <taxon>Metazoa</taxon>
        <taxon>Ecdysozoa</taxon>
        <taxon>Arthropoda</taxon>
        <taxon>Hexapoda</taxon>
        <taxon>Insecta</taxon>
        <taxon>Pterygota</taxon>
        <taxon>Neoptera</taxon>
        <taxon>Endopterygota</taxon>
        <taxon>Diptera</taxon>
        <taxon>Brachycera</taxon>
        <taxon>Muscomorpha</taxon>
        <taxon>Ephydroidea</taxon>
        <taxon>Drosophilidae</taxon>
        <taxon>Drosophila</taxon>
        <taxon>Sophophora</taxon>
    </lineage>
</organism>
<evidence type="ECO:0000256" key="3">
    <source>
        <dbReference type="ARBA" id="ARBA00022670"/>
    </source>
</evidence>
<dbReference type="SMART" id="SM00020">
    <property type="entry name" value="Tryp_SPc"/>
    <property type="match status" value="1"/>
</dbReference>
<dbReference type="InterPro" id="IPR001254">
    <property type="entry name" value="Trypsin_dom"/>
</dbReference>
<proteinExistence type="predicted"/>
<keyword evidence="8" id="KW-1015">Disulfide bond</keyword>
<dbReference type="PRINTS" id="PR00722">
    <property type="entry name" value="CHYMOTRYPSIN"/>
</dbReference>
<dbReference type="CDD" id="cd00190">
    <property type="entry name" value="Tryp_SPc"/>
    <property type="match status" value="1"/>
</dbReference>
<evidence type="ECO:0000313" key="10">
    <source>
        <dbReference type="EnsemblMetazoa" id="XP_016981657.1"/>
    </source>
</evidence>
<dbReference type="PANTHER" id="PTHR24252">
    <property type="entry name" value="ACROSIN-RELATED"/>
    <property type="match status" value="1"/>
</dbReference>
<dbReference type="FunFam" id="2.40.10.10:FF:000146">
    <property type="entry name" value="Serine protease 53"/>
    <property type="match status" value="1"/>
</dbReference>
<reference evidence="12" key="2">
    <citation type="submission" date="2025-04" db="UniProtKB">
        <authorList>
            <consortium name="RefSeq"/>
        </authorList>
    </citation>
    <scope>IDENTIFICATION</scope>
</reference>
<dbReference type="Proteomes" id="UP001652680">
    <property type="component" value="Unassembled WGS sequence"/>
</dbReference>
<evidence type="ECO:0000313" key="12">
    <source>
        <dbReference type="RefSeq" id="XP_016981657.1"/>
    </source>
</evidence>
<evidence type="ECO:0000256" key="8">
    <source>
        <dbReference type="ARBA" id="ARBA00023157"/>
    </source>
</evidence>
<keyword evidence="3" id="KW-0645">Protease</keyword>
<evidence type="ECO:0000256" key="4">
    <source>
        <dbReference type="ARBA" id="ARBA00022729"/>
    </source>
</evidence>
<keyword evidence="7" id="KW-0865">Zymogen</keyword>
<dbReference type="OrthoDB" id="2019384at2759"/>
<dbReference type="InterPro" id="IPR043504">
    <property type="entry name" value="Peptidase_S1_PA_chymotrypsin"/>
</dbReference>
<evidence type="ECO:0000256" key="6">
    <source>
        <dbReference type="ARBA" id="ARBA00022825"/>
    </source>
</evidence>
<dbReference type="PROSITE" id="PS00134">
    <property type="entry name" value="TRYPSIN_HIS"/>
    <property type="match status" value="1"/>
</dbReference>
<dbReference type="InterPro" id="IPR018114">
    <property type="entry name" value="TRYPSIN_HIS"/>
</dbReference>
<keyword evidence="5" id="KW-0378">Hydrolase</keyword>